<dbReference type="STRING" id="287986.DV20_05795"/>
<protein>
    <submittedName>
        <fullName evidence="6">NUDIX hydrolase</fullName>
    </submittedName>
</protein>
<dbReference type="Proteomes" id="UP000027345">
    <property type="component" value="Unassembled WGS sequence"/>
</dbReference>
<dbReference type="AlphaFoldDB" id="A0A066UGG4"/>
<dbReference type="Gene3D" id="3.90.79.10">
    <property type="entry name" value="Nucleoside Triphosphate Pyrophosphohydrolase"/>
    <property type="match status" value="1"/>
</dbReference>
<evidence type="ECO:0000256" key="1">
    <source>
        <dbReference type="ARBA" id="ARBA00001946"/>
    </source>
</evidence>
<dbReference type="OrthoDB" id="4247482at2"/>
<evidence type="ECO:0000256" key="2">
    <source>
        <dbReference type="ARBA" id="ARBA00005582"/>
    </source>
</evidence>
<dbReference type="Pfam" id="PF00293">
    <property type="entry name" value="NUDIX"/>
    <property type="match status" value="1"/>
</dbReference>
<evidence type="ECO:0000313" key="7">
    <source>
        <dbReference type="Proteomes" id="UP000027345"/>
    </source>
</evidence>
<dbReference type="PRINTS" id="PR00502">
    <property type="entry name" value="NUDIXFAMILY"/>
</dbReference>
<keyword evidence="7" id="KW-1185">Reference proteome</keyword>
<dbReference type="RefSeq" id="WP_043776944.1">
    <property type="nucleotide sequence ID" value="NZ_JMQI01000011.1"/>
</dbReference>
<dbReference type="InterPro" id="IPR020084">
    <property type="entry name" value="NUDIX_hydrolase_CS"/>
</dbReference>
<gene>
    <name evidence="6" type="ORF">DV20_05795</name>
</gene>
<proteinExistence type="inferred from homology"/>
<dbReference type="InterPro" id="IPR020476">
    <property type="entry name" value="Nudix_hydrolase"/>
</dbReference>
<dbReference type="GO" id="GO:0016787">
    <property type="term" value="F:hydrolase activity"/>
    <property type="evidence" value="ECO:0007669"/>
    <property type="project" value="UniProtKB-KW"/>
</dbReference>
<keyword evidence="3 4" id="KW-0378">Hydrolase</keyword>
<comment type="cofactor">
    <cofactor evidence="1">
        <name>Mg(2+)</name>
        <dbReference type="ChEBI" id="CHEBI:18420"/>
    </cofactor>
</comment>
<sequence length="157" mass="17490">MTDDPTDKFATPRIAAGALFVNDDRVLLVRKTYGNRWDIPGGYVDQGESPAAACSRELREEVGLARSAQRLLVHDWAPNDSEGDKILYVFGCGDLGSDEDAVVLDGVELDHWEWVPVDNLDEYLIPRLARRLKHAYQAHVTDTTLYLEHGEPVLGEG</sequence>
<dbReference type="CDD" id="cd18876">
    <property type="entry name" value="NUDIX_Hydrolase"/>
    <property type="match status" value="1"/>
</dbReference>
<accession>A0A066UGG4</accession>
<name>A0A066UGG4_9PSEU</name>
<evidence type="ECO:0000259" key="5">
    <source>
        <dbReference type="PROSITE" id="PS51462"/>
    </source>
</evidence>
<dbReference type="PROSITE" id="PS00893">
    <property type="entry name" value="NUDIX_BOX"/>
    <property type="match status" value="1"/>
</dbReference>
<evidence type="ECO:0000256" key="3">
    <source>
        <dbReference type="ARBA" id="ARBA00022801"/>
    </source>
</evidence>
<reference evidence="6 7" key="1">
    <citation type="submission" date="2014-05" db="EMBL/GenBank/DDBJ databases">
        <title>Draft genome sequence of Amycolatopsis rifamycinica DSM 46095.</title>
        <authorList>
            <person name="Lal R."/>
            <person name="Saxena A."/>
            <person name="Kumari R."/>
            <person name="Mukherjee U."/>
            <person name="Singh P."/>
            <person name="Sangwan N."/>
            <person name="Mahato N.K."/>
        </authorList>
    </citation>
    <scope>NUCLEOTIDE SEQUENCE [LARGE SCALE GENOMIC DNA]</scope>
    <source>
        <strain evidence="6 7">DSM 46095</strain>
    </source>
</reference>
<feature type="domain" description="Nudix hydrolase" evidence="5">
    <location>
        <begin position="11"/>
        <end position="137"/>
    </location>
</feature>
<dbReference type="PANTHER" id="PTHR43046:SF14">
    <property type="entry name" value="MUTT_NUDIX FAMILY PROTEIN"/>
    <property type="match status" value="1"/>
</dbReference>
<dbReference type="eggNOG" id="COG1051">
    <property type="taxonomic scope" value="Bacteria"/>
</dbReference>
<comment type="similarity">
    <text evidence="2 4">Belongs to the Nudix hydrolase family.</text>
</comment>
<dbReference type="PROSITE" id="PS51462">
    <property type="entry name" value="NUDIX"/>
    <property type="match status" value="1"/>
</dbReference>
<comment type="caution">
    <text evidence="6">The sequence shown here is derived from an EMBL/GenBank/DDBJ whole genome shotgun (WGS) entry which is preliminary data.</text>
</comment>
<dbReference type="InterPro" id="IPR015797">
    <property type="entry name" value="NUDIX_hydrolase-like_dom_sf"/>
</dbReference>
<dbReference type="PANTHER" id="PTHR43046">
    <property type="entry name" value="GDP-MANNOSE MANNOSYL HYDROLASE"/>
    <property type="match status" value="1"/>
</dbReference>
<dbReference type="InterPro" id="IPR000086">
    <property type="entry name" value="NUDIX_hydrolase_dom"/>
</dbReference>
<dbReference type="EMBL" id="JMQI01000011">
    <property type="protein sequence ID" value="KDN23229.1"/>
    <property type="molecule type" value="Genomic_DNA"/>
</dbReference>
<evidence type="ECO:0000256" key="4">
    <source>
        <dbReference type="RuleBase" id="RU003476"/>
    </source>
</evidence>
<dbReference type="SUPFAM" id="SSF55811">
    <property type="entry name" value="Nudix"/>
    <property type="match status" value="1"/>
</dbReference>
<organism evidence="6 7">
    <name type="scientific">Amycolatopsis rifamycinica</name>
    <dbReference type="NCBI Taxonomy" id="287986"/>
    <lineage>
        <taxon>Bacteria</taxon>
        <taxon>Bacillati</taxon>
        <taxon>Actinomycetota</taxon>
        <taxon>Actinomycetes</taxon>
        <taxon>Pseudonocardiales</taxon>
        <taxon>Pseudonocardiaceae</taxon>
        <taxon>Amycolatopsis</taxon>
    </lineage>
</organism>
<evidence type="ECO:0000313" key="6">
    <source>
        <dbReference type="EMBL" id="KDN23229.1"/>
    </source>
</evidence>